<dbReference type="PANTHER" id="PTHR45138:SF9">
    <property type="entry name" value="DIGUANYLATE CYCLASE DGCM-RELATED"/>
    <property type="match status" value="1"/>
</dbReference>
<protein>
    <recommendedName>
        <fullName evidence="1">diguanylate cyclase</fullName>
        <ecNumber evidence="1">2.7.7.65</ecNumber>
    </recommendedName>
</protein>
<dbReference type="InterPro" id="IPR000160">
    <property type="entry name" value="GGDEF_dom"/>
</dbReference>
<dbReference type="Pfam" id="PF00027">
    <property type="entry name" value="cNMP_binding"/>
    <property type="match status" value="1"/>
</dbReference>
<dbReference type="NCBIfam" id="TIGR00254">
    <property type="entry name" value="GGDEF"/>
    <property type="match status" value="1"/>
</dbReference>
<dbReference type="SMART" id="SM00267">
    <property type="entry name" value="GGDEF"/>
    <property type="match status" value="1"/>
</dbReference>
<feature type="domain" description="GGDEF" evidence="4">
    <location>
        <begin position="185"/>
        <end position="318"/>
    </location>
</feature>
<dbReference type="SMART" id="SM00100">
    <property type="entry name" value="cNMP"/>
    <property type="match status" value="1"/>
</dbReference>
<sequence length="325" mass="35781">MLEEDDLVILGSAPLFEGVEVRGWASRHTDLRVVTLQGGQALLDPLHANEHIYVLLSGELEVLLRPTSETPVARLTPGSCTGDISMIDDKPPTAYVVAASDCRVLPLNRAKMWALMAEDHRLAYNLLQVLAQRMRANNELILQSLELQERYRAQAETDALTGLHSRAWLEDIFPRQVDLSSRIGQPLTLLMIDVDHFKRVNDLHGHPIGDLALRHVAGLVRANLRSADLSARYGGEEFTALLVATDLEQAINTAERLRERIQETPLHLPNGQLLPLTVSIGAAQARANATLAELLAAADRALYQAKQAGRNRVRAAGRTPVVLPQ</sequence>
<dbReference type="InterPro" id="IPR043128">
    <property type="entry name" value="Rev_trsase/Diguanyl_cyclase"/>
</dbReference>
<dbReference type="EMBL" id="JARRAF010000002">
    <property type="protein sequence ID" value="MDK2122937.1"/>
    <property type="molecule type" value="Genomic_DNA"/>
</dbReference>
<gene>
    <name evidence="5" type="ORF">PZA18_02600</name>
</gene>
<dbReference type="InterPro" id="IPR050469">
    <property type="entry name" value="Diguanylate_Cyclase"/>
</dbReference>
<keyword evidence="6" id="KW-1185">Reference proteome</keyword>
<dbReference type="InterPro" id="IPR018490">
    <property type="entry name" value="cNMP-bd_dom_sf"/>
</dbReference>
<evidence type="ECO:0000313" key="5">
    <source>
        <dbReference type="EMBL" id="MDK2122937.1"/>
    </source>
</evidence>
<feature type="domain" description="Cyclic nucleotide-binding" evidence="3">
    <location>
        <begin position="15"/>
        <end position="133"/>
    </location>
</feature>
<organism evidence="5 6">
    <name type="scientific">Parachitinimonas caeni</name>
    <dbReference type="NCBI Taxonomy" id="3031301"/>
    <lineage>
        <taxon>Bacteria</taxon>
        <taxon>Pseudomonadati</taxon>
        <taxon>Pseudomonadota</taxon>
        <taxon>Betaproteobacteria</taxon>
        <taxon>Neisseriales</taxon>
        <taxon>Chitinibacteraceae</taxon>
        <taxon>Parachitinimonas</taxon>
    </lineage>
</organism>
<evidence type="ECO:0000256" key="2">
    <source>
        <dbReference type="ARBA" id="ARBA00034247"/>
    </source>
</evidence>
<dbReference type="CDD" id="cd00038">
    <property type="entry name" value="CAP_ED"/>
    <property type="match status" value="1"/>
</dbReference>
<dbReference type="InterPro" id="IPR029787">
    <property type="entry name" value="Nucleotide_cyclase"/>
</dbReference>
<dbReference type="CDD" id="cd01949">
    <property type="entry name" value="GGDEF"/>
    <property type="match status" value="1"/>
</dbReference>
<comment type="caution">
    <text evidence="5">The sequence shown here is derived from an EMBL/GenBank/DDBJ whole genome shotgun (WGS) entry which is preliminary data.</text>
</comment>
<comment type="catalytic activity">
    <reaction evidence="2">
        <text>2 GTP = 3',3'-c-di-GMP + 2 diphosphate</text>
        <dbReference type="Rhea" id="RHEA:24898"/>
        <dbReference type="ChEBI" id="CHEBI:33019"/>
        <dbReference type="ChEBI" id="CHEBI:37565"/>
        <dbReference type="ChEBI" id="CHEBI:58805"/>
        <dbReference type="EC" id="2.7.7.65"/>
    </reaction>
</comment>
<accession>A0ABT7DWA5</accession>
<dbReference type="Gene3D" id="3.30.70.270">
    <property type="match status" value="1"/>
</dbReference>
<dbReference type="PANTHER" id="PTHR45138">
    <property type="entry name" value="REGULATORY COMPONENTS OF SENSORY TRANSDUCTION SYSTEM"/>
    <property type="match status" value="1"/>
</dbReference>
<evidence type="ECO:0000259" key="4">
    <source>
        <dbReference type="PROSITE" id="PS50887"/>
    </source>
</evidence>
<dbReference type="Gene3D" id="2.60.120.10">
    <property type="entry name" value="Jelly Rolls"/>
    <property type="match status" value="1"/>
</dbReference>
<evidence type="ECO:0000313" key="6">
    <source>
        <dbReference type="Proteomes" id="UP001172778"/>
    </source>
</evidence>
<reference evidence="5" key="1">
    <citation type="submission" date="2023-03" db="EMBL/GenBank/DDBJ databases">
        <title>Chitinimonas shenzhenensis gen. nov., sp. nov., a novel member of family Burkholderiaceae isolated from activated sludge collected in Shen Zhen, China.</title>
        <authorList>
            <person name="Wang X."/>
        </authorList>
    </citation>
    <scope>NUCLEOTIDE SEQUENCE</scope>
    <source>
        <strain evidence="5">DQS-5</strain>
    </source>
</reference>
<dbReference type="RefSeq" id="WP_284099224.1">
    <property type="nucleotide sequence ID" value="NZ_JARRAF010000002.1"/>
</dbReference>
<evidence type="ECO:0000259" key="3">
    <source>
        <dbReference type="PROSITE" id="PS50042"/>
    </source>
</evidence>
<dbReference type="SUPFAM" id="SSF51206">
    <property type="entry name" value="cAMP-binding domain-like"/>
    <property type="match status" value="1"/>
</dbReference>
<dbReference type="InterPro" id="IPR014710">
    <property type="entry name" value="RmlC-like_jellyroll"/>
</dbReference>
<evidence type="ECO:0000256" key="1">
    <source>
        <dbReference type="ARBA" id="ARBA00012528"/>
    </source>
</evidence>
<dbReference type="EC" id="2.7.7.65" evidence="1"/>
<dbReference type="Proteomes" id="UP001172778">
    <property type="component" value="Unassembled WGS sequence"/>
</dbReference>
<dbReference type="SUPFAM" id="SSF55073">
    <property type="entry name" value="Nucleotide cyclase"/>
    <property type="match status" value="1"/>
</dbReference>
<name>A0ABT7DWA5_9NEIS</name>
<dbReference type="Pfam" id="PF00990">
    <property type="entry name" value="GGDEF"/>
    <property type="match status" value="1"/>
</dbReference>
<dbReference type="PROSITE" id="PS50887">
    <property type="entry name" value="GGDEF"/>
    <property type="match status" value="1"/>
</dbReference>
<dbReference type="InterPro" id="IPR000595">
    <property type="entry name" value="cNMP-bd_dom"/>
</dbReference>
<proteinExistence type="predicted"/>
<dbReference type="PROSITE" id="PS50042">
    <property type="entry name" value="CNMP_BINDING_3"/>
    <property type="match status" value="1"/>
</dbReference>